<dbReference type="FunFam" id="3.40.50.1400:FF:000002">
    <property type="entry name" value="Ferrochelatase"/>
    <property type="match status" value="1"/>
</dbReference>
<feature type="binding site" evidence="9">
    <location>
        <position position="215"/>
    </location>
    <ligand>
        <name>Fe(2+)</name>
        <dbReference type="ChEBI" id="CHEBI:29033"/>
    </ligand>
</feature>
<dbReference type="InterPro" id="IPR033644">
    <property type="entry name" value="Ferrochelatase_C"/>
</dbReference>
<dbReference type="HAMAP" id="MF_00323">
    <property type="entry name" value="Ferrochelatase"/>
    <property type="match status" value="1"/>
</dbReference>
<evidence type="ECO:0000256" key="2">
    <source>
        <dbReference type="ARBA" id="ARBA00022490"/>
    </source>
</evidence>
<dbReference type="OrthoDB" id="9809741at2"/>
<evidence type="ECO:0000256" key="3">
    <source>
        <dbReference type="ARBA" id="ARBA00022723"/>
    </source>
</evidence>
<gene>
    <name evidence="9 12" type="primary">hemH</name>
    <name evidence="11" type="ORF">I6G29_03140</name>
    <name evidence="12" type="ORF">NCTC11997_00678</name>
</gene>
<organism evidence="12 13">
    <name type="scientific">Oligella ureolytica</name>
    <dbReference type="NCBI Taxonomy" id="90244"/>
    <lineage>
        <taxon>Bacteria</taxon>
        <taxon>Pseudomonadati</taxon>
        <taxon>Pseudomonadota</taxon>
        <taxon>Betaproteobacteria</taxon>
        <taxon>Burkholderiales</taxon>
        <taxon>Alcaligenaceae</taxon>
        <taxon>Oligella</taxon>
    </lineage>
</organism>
<dbReference type="InterPro" id="IPR033659">
    <property type="entry name" value="Ferrochelatase_N"/>
</dbReference>
<dbReference type="AlphaFoldDB" id="A0A378XC97"/>
<dbReference type="STRING" id="1122619.GCA_000373745_01032"/>
<evidence type="ECO:0000313" key="11">
    <source>
        <dbReference type="EMBL" id="QPT40594.1"/>
    </source>
</evidence>
<keyword evidence="6 9" id="KW-0456">Lyase</keyword>
<dbReference type="Proteomes" id="UP000254603">
    <property type="component" value="Unassembled WGS sequence"/>
</dbReference>
<dbReference type="PANTHER" id="PTHR11108">
    <property type="entry name" value="FERROCHELATASE"/>
    <property type="match status" value="1"/>
</dbReference>
<evidence type="ECO:0000256" key="9">
    <source>
        <dbReference type="HAMAP-Rule" id="MF_00323"/>
    </source>
</evidence>
<dbReference type="NCBIfam" id="TIGR00109">
    <property type="entry name" value="hemH"/>
    <property type="match status" value="1"/>
</dbReference>
<evidence type="ECO:0000256" key="4">
    <source>
        <dbReference type="ARBA" id="ARBA00023004"/>
    </source>
</evidence>
<evidence type="ECO:0000256" key="10">
    <source>
        <dbReference type="RuleBase" id="RU000607"/>
    </source>
</evidence>
<dbReference type="UniPathway" id="UPA00252">
    <property type="reaction ID" value="UER00325"/>
</dbReference>
<comment type="catalytic activity">
    <reaction evidence="9 10">
        <text>heme b + 2 H(+) = protoporphyrin IX + Fe(2+)</text>
        <dbReference type="Rhea" id="RHEA:22584"/>
        <dbReference type="ChEBI" id="CHEBI:15378"/>
        <dbReference type="ChEBI" id="CHEBI:29033"/>
        <dbReference type="ChEBI" id="CHEBI:57306"/>
        <dbReference type="ChEBI" id="CHEBI:60344"/>
        <dbReference type="EC" id="4.98.1.1"/>
    </reaction>
</comment>
<dbReference type="Pfam" id="PF00762">
    <property type="entry name" value="Ferrochelatase"/>
    <property type="match status" value="1"/>
</dbReference>
<evidence type="ECO:0000256" key="6">
    <source>
        <dbReference type="ARBA" id="ARBA00023239"/>
    </source>
</evidence>
<accession>A0A378XC97</accession>
<dbReference type="Proteomes" id="UP000594903">
    <property type="component" value="Chromosome"/>
</dbReference>
<evidence type="ECO:0000256" key="1">
    <source>
        <dbReference type="ARBA" id="ARBA00007718"/>
    </source>
</evidence>
<keyword evidence="2 9" id="KW-0963">Cytoplasm</keyword>
<dbReference type="EMBL" id="CP065725">
    <property type="protein sequence ID" value="QPT40594.1"/>
    <property type="molecule type" value="Genomic_DNA"/>
</dbReference>
<proteinExistence type="inferred from homology"/>
<dbReference type="PANTHER" id="PTHR11108:SF1">
    <property type="entry name" value="FERROCHELATASE, MITOCHONDRIAL"/>
    <property type="match status" value="1"/>
</dbReference>
<dbReference type="GO" id="GO:0004325">
    <property type="term" value="F:ferrochelatase activity"/>
    <property type="evidence" value="ECO:0007669"/>
    <property type="project" value="UniProtKB-UniRule"/>
</dbReference>
<keyword evidence="4 9" id="KW-0408">Iron</keyword>
<keyword evidence="5 9" id="KW-0350">Heme biosynthesis</keyword>
<dbReference type="EC" id="4.98.1.1" evidence="9 10"/>
<comment type="similarity">
    <text evidence="1 9 10">Belongs to the ferrochelatase family.</text>
</comment>
<dbReference type="EMBL" id="UGSB01000001">
    <property type="protein sequence ID" value="SUA51587.1"/>
    <property type="molecule type" value="Genomic_DNA"/>
</dbReference>
<dbReference type="GO" id="GO:0006783">
    <property type="term" value="P:heme biosynthetic process"/>
    <property type="evidence" value="ECO:0007669"/>
    <property type="project" value="UniProtKB-UniRule"/>
</dbReference>
<evidence type="ECO:0000313" key="12">
    <source>
        <dbReference type="EMBL" id="SUA51587.1"/>
    </source>
</evidence>
<dbReference type="GO" id="GO:0046872">
    <property type="term" value="F:metal ion binding"/>
    <property type="evidence" value="ECO:0007669"/>
    <property type="project" value="UniProtKB-KW"/>
</dbReference>
<evidence type="ECO:0000313" key="14">
    <source>
        <dbReference type="Proteomes" id="UP000594903"/>
    </source>
</evidence>
<dbReference type="InterPro" id="IPR001015">
    <property type="entry name" value="Ferrochelatase"/>
</dbReference>
<dbReference type="PROSITE" id="PS00534">
    <property type="entry name" value="FERROCHELATASE"/>
    <property type="match status" value="1"/>
</dbReference>
<feature type="binding site" evidence="9">
    <location>
        <position position="296"/>
    </location>
    <ligand>
        <name>Fe(2+)</name>
        <dbReference type="ChEBI" id="CHEBI:29033"/>
    </ligand>
</feature>
<dbReference type="Gene3D" id="3.40.50.1400">
    <property type="match status" value="2"/>
</dbReference>
<dbReference type="InterPro" id="IPR019772">
    <property type="entry name" value="Ferrochelatase_AS"/>
</dbReference>
<reference evidence="11 14" key="2">
    <citation type="submission" date="2020-12" db="EMBL/GenBank/DDBJ databases">
        <title>FDA dAtabase for Regulatory Grade micrObial Sequences (FDA-ARGOS): Supporting development and validation of Infectious Disease Dx tests.</title>
        <authorList>
            <person name="Sproer C."/>
            <person name="Gronow S."/>
            <person name="Severitt S."/>
            <person name="Schroder I."/>
            <person name="Tallon L."/>
            <person name="Sadzewicz L."/>
            <person name="Zhao X."/>
            <person name="Boylan J."/>
            <person name="Ott S."/>
            <person name="Bowen H."/>
            <person name="Vavikolanu K."/>
            <person name="Mehta A."/>
            <person name="Aluvathingal J."/>
            <person name="Nadendla S."/>
            <person name="Lowell S."/>
            <person name="Myers T."/>
            <person name="Yan Y."/>
            <person name="Sichtig H."/>
        </authorList>
    </citation>
    <scope>NUCLEOTIDE SEQUENCE [LARGE SCALE GENOMIC DNA]</scope>
    <source>
        <strain evidence="11 14">FDAARGOS_872</strain>
    </source>
</reference>
<name>A0A378XC97_9BURK</name>
<comment type="function">
    <text evidence="9 10">Catalyzes the ferrous insertion into protoporphyrin IX.</text>
</comment>
<comment type="catalytic activity">
    <reaction evidence="8">
        <text>Fe-coproporphyrin III + 2 H(+) = coproporphyrin III + Fe(2+)</text>
        <dbReference type="Rhea" id="RHEA:49572"/>
        <dbReference type="ChEBI" id="CHEBI:15378"/>
        <dbReference type="ChEBI" id="CHEBI:29033"/>
        <dbReference type="ChEBI" id="CHEBI:68438"/>
        <dbReference type="ChEBI" id="CHEBI:131725"/>
        <dbReference type="EC" id="4.99.1.9"/>
    </reaction>
    <physiologicalReaction direction="right-to-left" evidence="8">
        <dbReference type="Rhea" id="RHEA:49574"/>
    </physiologicalReaction>
</comment>
<protein>
    <recommendedName>
        <fullName evidence="9 10">Ferrochelatase</fullName>
        <ecNumber evidence="9 10">4.98.1.1</ecNumber>
    </recommendedName>
    <alternativeName>
        <fullName evidence="9">Heme synthase</fullName>
    </alternativeName>
    <alternativeName>
        <fullName evidence="9">Protoheme ferro-lyase</fullName>
    </alternativeName>
</protein>
<dbReference type="RefSeq" id="WP_018574219.1">
    <property type="nucleotide sequence ID" value="NZ_CP065725.1"/>
</dbReference>
<keyword evidence="7 9" id="KW-0627">Porphyrin biosynthesis</keyword>
<evidence type="ECO:0000256" key="8">
    <source>
        <dbReference type="ARBA" id="ARBA00024536"/>
    </source>
</evidence>
<evidence type="ECO:0000313" key="13">
    <source>
        <dbReference type="Proteomes" id="UP000254603"/>
    </source>
</evidence>
<dbReference type="SUPFAM" id="SSF53800">
    <property type="entry name" value="Chelatase"/>
    <property type="match status" value="1"/>
</dbReference>
<evidence type="ECO:0000256" key="7">
    <source>
        <dbReference type="ARBA" id="ARBA00023244"/>
    </source>
</evidence>
<keyword evidence="14" id="KW-1185">Reference proteome</keyword>
<reference evidence="12 13" key="1">
    <citation type="submission" date="2018-06" db="EMBL/GenBank/DDBJ databases">
        <authorList>
            <consortium name="Pathogen Informatics"/>
            <person name="Doyle S."/>
        </authorList>
    </citation>
    <scope>NUCLEOTIDE SEQUENCE [LARGE SCALE GENOMIC DNA]</scope>
    <source>
        <strain evidence="12 13">NCTC11997</strain>
    </source>
</reference>
<dbReference type="CDD" id="cd00419">
    <property type="entry name" value="Ferrochelatase_C"/>
    <property type="match status" value="1"/>
</dbReference>
<comment type="subcellular location">
    <subcellularLocation>
        <location evidence="9 10">Cytoplasm</location>
    </subcellularLocation>
</comment>
<sequence>MSQTQTITSVDRFSSIQPKPLGVLLVNLGTPNEPTPEAVREYLNEFLSDPKVVELPGLLWKPFLKHIVSPRRSKPVAENYKLVWQEGGSPLMVYTKEQAQKLQARLASNAESRPIIVDFAMRYGEPRLNKTIDSLRARGCEEVLVMPMYPQFSGSTTGTILDYLGRYNAALRDPVNFRSVKHYTDHPMYINALAQSVEDFWAQHGKPDRLLLSYHGLPQSMVDKGDPYFDHCHLTAELLREALAEHHVAIDVSFQSRFGKAKWIGPSTEDTIREYPAAGVKKLHVMCPGFSVDCLETLEEIAMGCKDIFEKEVGGEELLYIPCLNAEEIGMNVIQYIVESNLKGWR</sequence>
<comment type="pathway">
    <text evidence="9 10">Porphyrin-containing compound metabolism; protoheme biosynthesis; protoheme from protoporphyrin-IX: step 1/1.</text>
</comment>
<dbReference type="GO" id="GO:0005737">
    <property type="term" value="C:cytoplasm"/>
    <property type="evidence" value="ECO:0007669"/>
    <property type="project" value="UniProtKB-SubCell"/>
</dbReference>
<dbReference type="CDD" id="cd03411">
    <property type="entry name" value="Ferrochelatase_N"/>
    <property type="match status" value="1"/>
</dbReference>
<keyword evidence="3 9" id="KW-0479">Metal-binding</keyword>
<evidence type="ECO:0000256" key="5">
    <source>
        <dbReference type="ARBA" id="ARBA00023133"/>
    </source>
</evidence>